<dbReference type="InterPro" id="IPR027417">
    <property type="entry name" value="P-loop_NTPase"/>
</dbReference>
<dbReference type="OrthoDB" id="10010208at2759"/>
<keyword evidence="1" id="KW-0175">Coiled coil</keyword>
<dbReference type="InterPro" id="IPR053259">
    <property type="entry name" value="Golvesin-related_Golgi"/>
</dbReference>
<sequence length="345" mass="39851">MVPNFEPKYYSALAANCQRSSSETCVVDSTLLKRLPFPYFHNYLPNAYLYPSNASSEGKPVLAFVHNPKSGGTTIKNCMLKIFRPNPPVLLSFKTAYTIRENLLNGDVHLDDYYMGDSTLGICDYGSSRPCSYFTMMREPYDRVVSHYYFCKDGGQSYPPCDNSLEDFVLDSCNLFFRQTTVRFNCKETVDHYCDDKRMCPHSWHCNATEVHVDNMAITQHERETILQYVVQNLDKMFTVIGLVEEFDTSLELFQDTLGGNFHEFCQGMRGNKGSYIHRENGSGSKILSREEEVEAAKRRLRSNENVRRCLSDDEKIYEKAKELFKLQKEELEKRKKAQKESKAN</sequence>
<evidence type="ECO:0008006" key="4">
    <source>
        <dbReference type="Google" id="ProtNLM"/>
    </source>
</evidence>
<comment type="caution">
    <text evidence="2">The sequence shown here is derived from an EMBL/GenBank/DDBJ whole genome shotgun (WGS) entry which is preliminary data.</text>
</comment>
<dbReference type="Pfam" id="PF03567">
    <property type="entry name" value="Sulfotransfer_2"/>
    <property type="match status" value="1"/>
</dbReference>
<dbReference type="PANTHER" id="PTHR32301:SF6">
    <property type="entry name" value="GOLVESIN-RELATED"/>
    <property type="match status" value="1"/>
</dbReference>
<reference evidence="2" key="1">
    <citation type="submission" date="2021-10" db="EMBL/GenBank/DDBJ databases">
        <title>Tropical sea cucumber genome reveals ecological adaptation and Cuvierian tubules defense mechanism.</title>
        <authorList>
            <person name="Chen T."/>
        </authorList>
    </citation>
    <scope>NUCLEOTIDE SEQUENCE</scope>
    <source>
        <strain evidence="2">Nanhai2018</strain>
        <tissue evidence="2">Muscle</tissue>
    </source>
</reference>
<dbReference type="AlphaFoldDB" id="A0A9Q1BPZ5"/>
<dbReference type="GO" id="GO:0016020">
    <property type="term" value="C:membrane"/>
    <property type="evidence" value="ECO:0007669"/>
    <property type="project" value="InterPro"/>
</dbReference>
<gene>
    <name evidence="2" type="ORF">HOLleu_27126</name>
</gene>
<evidence type="ECO:0000256" key="1">
    <source>
        <dbReference type="SAM" id="Coils"/>
    </source>
</evidence>
<evidence type="ECO:0000313" key="2">
    <source>
        <dbReference type="EMBL" id="KAJ8030656.1"/>
    </source>
</evidence>
<dbReference type="EMBL" id="JAIZAY010000013">
    <property type="protein sequence ID" value="KAJ8030656.1"/>
    <property type="molecule type" value="Genomic_DNA"/>
</dbReference>
<dbReference type="GO" id="GO:0008146">
    <property type="term" value="F:sulfotransferase activity"/>
    <property type="evidence" value="ECO:0007669"/>
    <property type="project" value="InterPro"/>
</dbReference>
<proteinExistence type="predicted"/>
<dbReference type="Gene3D" id="3.40.50.300">
    <property type="entry name" value="P-loop containing nucleotide triphosphate hydrolases"/>
    <property type="match status" value="1"/>
</dbReference>
<evidence type="ECO:0000313" key="3">
    <source>
        <dbReference type="Proteomes" id="UP001152320"/>
    </source>
</evidence>
<protein>
    <recommendedName>
        <fullName evidence="4">Sulfotransferase</fullName>
    </recommendedName>
</protein>
<dbReference type="InterPro" id="IPR005331">
    <property type="entry name" value="Sulfotransferase"/>
</dbReference>
<dbReference type="PANTHER" id="PTHR32301">
    <property type="entry name" value="COUNTIN RECEPTOR CNR3-RELATED"/>
    <property type="match status" value="1"/>
</dbReference>
<feature type="coiled-coil region" evidence="1">
    <location>
        <begin position="315"/>
        <end position="342"/>
    </location>
</feature>
<dbReference type="Proteomes" id="UP001152320">
    <property type="component" value="Chromosome 13"/>
</dbReference>
<dbReference type="SUPFAM" id="SSF52540">
    <property type="entry name" value="P-loop containing nucleoside triphosphate hydrolases"/>
    <property type="match status" value="1"/>
</dbReference>
<keyword evidence="3" id="KW-1185">Reference proteome</keyword>
<name>A0A9Q1BPZ5_HOLLE</name>
<accession>A0A9Q1BPZ5</accession>
<organism evidence="2 3">
    <name type="scientific">Holothuria leucospilota</name>
    <name type="common">Black long sea cucumber</name>
    <name type="synonym">Mertensiothuria leucospilota</name>
    <dbReference type="NCBI Taxonomy" id="206669"/>
    <lineage>
        <taxon>Eukaryota</taxon>
        <taxon>Metazoa</taxon>
        <taxon>Echinodermata</taxon>
        <taxon>Eleutherozoa</taxon>
        <taxon>Echinozoa</taxon>
        <taxon>Holothuroidea</taxon>
        <taxon>Aspidochirotacea</taxon>
        <taxon>Aspidochirotida</taxon>
        <taxon>Holothuriidae</taxon>
        <taxon>Holothuria</taxon>
    </lineage>
</organism>